<dbReference type="EMBL" id="MCOG01000047">
    <property type="protein sequence ID" value="ORY68015.1"/>
    <property type="molecule type" value="Genomic_DNA"/>
</dbReference>
<dbReference type="AlphaFoldDB" id="A0A1Y2EAZ4"/>
<dbReference type="InterPro" id="IPR016024">
    <property type="entry name" value="ARM-type_fold"/>
</dbReference>
<gene>
    <name evidence="2" type="ORF">LY90DRAFT_504497</name>
</gene>
<evidence type="ECO:0000313" key="3">
    <source>
        <dbReference type="Proteomes" id="UP000193920"/>
    </source>
</evidence>
<organism evidence="2 3">
    <name type="scientific">Neocallimastix californiae</name>
    <dbReference type="NCBI Taxonomy" id="1754190"/>
    <lineage>
        <taxon>Eukaryota</taxon>
        <taxon>Fungi</taxon>
        <taxon>Fungi incertae sedis</taxon>
        <taxon>Chytridiomycota</taxon>
        <taxon>Chytridiomycota incertae sedis</taxon>
        <taxon>Neocallimastigomycetes</taxon>
        <taxon>Neocallimastigales</taxon>
        <taxon>Neocallimastigaceae</taxon>
        <taxon>Neocallimastix</taxon>
    </lineage>
</organism>
<dbReference type="SUPFAM" id="SSF48371">
    <property type="entry name" value="ARM repeat"/>
    <property type="match status" value="1"/>
</dbReference>
<dbReference type="Proteomes" id="UP000193920">
    <property type="component" value="Unassembled WGS sequence"/>
</dbReference>
<keyword evidence="3" id="KW-1185">Reference proteome</keyword>
<comment type="caution">
    <text evidence="2">The sequence shown here is derived from an EMBL/GenBank/DDBJ whole genome shotgun (WGS) entry which is preliminary data.</text>
</comment>
<evidence type="ECO:0000256" key="1">
    <source>
        <dbReference type="SAM" id="Coils"/>
    </source>
</evidence>
<proteinExistence type="predicted"/>
<feature type="coiled-coil region" evidence="1">
    <location>
        <begin position="368"/>
        <end position="402"/>
    </location>
</feature>
<name>A0A1Y2EAZ4_9FUNG</name>
<reference evidence="2 3" key="1">
    <citation type="submission" date="2016-08" db="EMBL/GenBank/DDBJ databases">
        <title>A Parts List for Fungal Cellulosomes Revealed by Comparative Genomics.</title>
        <authorList>
            <consortium name="DOE Joint Genome Institute"/>
            <person name="Haitjema C.H."/>
            <person name="Gilmore S.P."/>
            <person name="Henske J.K."/>
            <person name="Solomon K.V."/>
            <person name="De Groot R."/>
            <person name="Kuo A."/>
            <person name="Mondo S.J."/>
            <person name="Salamov A.A."/>
            <person name="Labutti K."/>
            <person name="Zhao Z."/>
            <person name="Chiniquy J."/>
            <person name="Barry K."/>
            <person name="Brewer H.M."/>
            <person name="Purvine S.O."/>
            <person name="Wright A.T."/>
            <person name="Boxma B."/>
            <person name="Van Alen T."/>
            <person name="Hackstein J.H."/>
            <person name="Baker S.E."/>
            <person name="Grigoriev I.V."/>
            <person name="O'Malley M.A."/>
        </authorList>
    </citation>
    <scope>NUCLEOTIDE SEQUENCE [LARGE SCALE GENOMIC DNA]</scope>
    <source>
        <strain evidence="2 3">G1</strain>
    </source>
</reference>
<keyword evidence="1" id="KW-0175">Coiled coil</keyword>
<evidence type="ECO:0000313" key="2">
    <source>
        <dbReference type="EMBL" id="ORY68015.1"/>
    </source>
</evidence>
<sequence length="409" mass="46223">MSNLLPNGQNNVSPEDLRNYIDILSNLLTHPIEDYIAIANKVNTDVKDKAIECDMDISQAANIPNIFGLNNNVVIDQTTMATKQSTSNMIVNPNLCQTFLQGMNSLDDNTATKATPQNIGNFCVNNPNLCQTFLQGMHNLDDNTATKASPQNISNISVNNPNLCQTFLQGMHNLDDNTATTATTQSSNISVNNPNLCQTFLQGMHNLYDNTATTATTQNIDNISVNNPNLCQTFLQGMHNLDDNTATTGTTQNISNISINNPNLCQTFFQGMHNLDDNTKKNHIFNTYNNQYDVINTTSNKLDKITFLQKINDYLLNNMKGSIYRFYKGKLNSIDKQQNFIRNALNKIDKMKGNKYYQIQRLMSKEQKEILINEIERINSDENNLKEESNKLNEERSFYENKILEFASH</sequence>
<protein>
    <submittedName>
        <fullName evidence="2">Uncharacterized protein</fullName>
    </submittedName>
</protein>
<accession>A0A1Y2EAZ4</accession>